<feature type="transmembrane region" description="Helical" evidence="2">
    <location>
        <begin position="231"/>
        <end position="253"/>
    </location>
</feature>
<evidence type="ECO:0000259" key="3">
    <source>
        <dbReference type="Pfam" id="PF20153"/>
    </source>
</evidence>
<evidence type="ECO:0000256" key="2">
    <source>
        <dbReference type="SAM" id="Phobius"/>
    </source>
</evidence>
<gene>
    <name evidence="4" type="ORF">WG66_17429</name>
</gene>
<proteinExistence type="predicted"/>
<reference evidence="4 5" key="1">
    <citation type="submission" date="2015-12" db="EMBL/GenBank/DDBJ databases">
        <title>Draft genome sequence of Moniliophthora roreri, the causal agent of frosty pod rot of cacao.</title>
        <authorList>
            <person name="Aime M.C."/>
            <person name="Diaz-Valderrama J.R."/>
            <person name="Kijpornyongpan T."/>
            <person name="Phillips-Mora W."/>
        </authorList>
    </citation>
    <scope>NUCLEOTIDE SEQUENCE [LARGE SCALE GENOMIC DNA]</scope>
    <source>
        <strain evidence="4 5">MCA 2952</strain>
    </source>
</reference>
<feature type="transmembrane region" description="Helical" evidence="2">
    <location>
        <begin position="265"/>
        <end position="290"/>
    </location>
</feature>
<protein>
    <recommendedName>
        <fullName evidence="3">DUF6535 domain-containing protein</fullName>
    </recommendedName>
</protein>
<dbReference type="InterPro" id="IPR045338">
    <property type="entry name" value="DUF6535"/>
</dbReference>
<accession>A0A0W0F0W2</accession>
<dbReference type="EMBL" id="LATX01002402">
    <property type="protein sequence ID" value="KTB29935.1"/>
    <property type="molecule type" value="Genomic_DNA"/>
</dbReference>
<feature type="transmembrane region" description="Helical" evidence="2">
    <location>
        <begin position="175"/>
        <end position="197"/>
    </location>
</feature>
<feature type="region of interest" description="Disordered" evidence="1">
    <location>
        <begin position="1"/>
        <end position="87"/>
    </location>
</feature>
<feature type="transmembrane region" description="Helical" evidence="2">
    <location>
        <begin position="113"/>
        <end position="130"/>
    </location>
</feature>
<organism evidence="4 5">
    <name type="scientific">Moniliophthora roreri</name>
    <name type="common">Frosty pod rot fungus</name>
    <name type="synonym">Monilia roreri</name>
    <dbReference type="NCBI Taxonomy" id="221103"/>
    <lineage>
        <taxon>Eukaryota</taxon>
        <taxon>Fungi</taxon>
        <taxon>Dikarya</taxon>
        <taxon>Basidiomycota</taxon>
        <taxon>Agaricomycotina</taxon>
        <taxon>Agaricomycetes</taxon>
        <taxon>Agaricomycetidae</taxon>
        <taxon>Agaricales</taxon>
        <taxon>Marasmiineae</taxon>
        <taxon>Marasmiaceae</taxon>
        <taxon>Moniliophthora</taxon>
    </lineage>
</organism>
<feature type="domain" description="DUF6535" evidence="3">
    <location>
        <begin position="89"/>
        <end position="261"/>
    </location>
</feature>
<keyword evidence="2" id="KW-0812">Transmembrane</keyword>
<dbReference type="Proteomes" id="UP000054988">
    <property type="component" value="Unassembled WGS sequence"/>
</dbReference>
<keyword evidence="2" id="KW-0472">Membrane</keyword>
<dbReference type="Pfam" id="PF20153">
    <property type="entry name" value="DUF6535"/>
    <property type="match status" value="1"/>
</dbReference>
<name>A0A0W0F0W2_MONRR</name>
<dbReference type="eggNOG" id="ENOG502SN69">
    <property type="taxonomic scope" value="Eukaryota"/>
</dbReference>
<feature type="region of interest" description="Disordered" evidence="1">
    <location>
        <begin position="685"/>
        <end position="738"/>
    </location>
</feature>
<feature type="compositionally biased region" description="Polar residues" evidence="1">
    <location>
        <begin position="65"/>
        <end position="78"/>
    </location>
</feature>
<evidence type="ECO:0000256" key="1">
    <source>
        <dbReference type="SAM" id="MobiDB-lite"/>
    </source>
</evidence>
<comment type="caution">
    <text evidence="4">The sequence shown here is derived from an EMBL/GenBank/DDBJ whole genome shotgun (WGS) entry which is preliminary data.</text>
</comment>
<feature type="compositionally biased region" description="Gly residues" evidence="1">
    <location>
        <begin position="724"/>
        <end position="738"/>
    </location>
</feature>
<sequence length="738" mass="84981">MFIEYLEGQAEFPSTTQSLKDQDPAQIPLPPSLIPSHRDQGFQVSHDQNENSAGLPENENFLPPATSQPVDATSNSQENKQRPTVDESWEVLRRAVARHDDDMMKNYKEDIDTQLVFAGLFSAVVTAFLIESYQWLSEDPADATVALLMQISAQLNPSQSIAAERPPFEADSFSIRINCFWFLSLILSLTSALFGLLCKQWLREHQRDTQTRTPGEELALRQLRRDSFERWGVSSFLSALPILLEVALLLFFVGVLDLLWNRNRIPFVVCFVTVMVSTGLYFVTTVLPMLTVPGNQLLKIWNWDFNELSYQFICPYKSPQAWGVYYLSCKLFRLLSQYGRIESFLSKRAPSLWDHAMDLVTDWSSFDLRVVRQFDATPHPFPDSNDFNLKVYELRAFEWAVTMFQDSPSMIPHLQSVLGTIPTSVAMSVILDRWRYTMWENIPRSDVELRLRDLRAFIELKYEVDYYIWNAPEPRMNDRSLHSLEARQLLFCHHYWLAMAKRPDMGEERISDRLYESVDSNHTRLQQSTNLRFVIPFPVVDALWTHEDPKVRKRSLRLLHYFEDAWRTHPGYDEDRHDDERLAFIVALTRHLNRRDRNPELLTSSRGQELLRFIHEQVISRRLYETNWNSDIPRRRTLILEWTEATRRAREIGNLPDDYFLPVPNHGEDPPPSLAHVADSSGIRYSVDSEHPPLNAEGENSGPGSDNNESGRDAGALSVAAQGDTGGGIGGNGADERV</sequence>
<evidence type="ECO:0000313" key="5">
    <source>
        <dbReference type="Proteomes" id="UP000054988"/>
    </source>
</evidence>
<dbReference type="AlphaFoldDB" id="A0A0W0F0W2"/>
<evidence type="ECO:0000313" key="4">
    <source>
        <dbReference type="EMBL" id="KTB29935.1"/>
    </source>
</evidence>
<keyword evidence="2" id="KW-1133">Transmembrane helix</keyword>
<feature type="compositionally biased region" description="Polar residues" evidence="1">
    <location>
        <begin position="42"/>
        <end position="52"/>
    </location>
</feature>